<protein>
    <submittedName>
        <fullName evidence="2">Uncharacterized protein</fullName>
    </submittedName>
</protein>
<dbReference type="EMBL" id="CAJOBG010000839">
    <property type="protein sequence ID" value="CAF3864455.1"/>
    <property type="molecule type" value="Genomic_DNA"/>
</dbReference>
<evidence type="ECO:0000313" key="6">
    <source>
        <dbReference type="Proteomes" id="UP000663866"/>
    </source>
</evidence>
<evidence type="ECO:0000313" key="3">
    <source>
        <dbReference type="EMBL" id="CAF2224132.1"/>
    </source>
</evidence>
<comment type="caution">
    <text evidence="2">The sequence shown here is derived from an EMBL/GenBank/DDBJ whole genome shotgun (WGS) entry which is preliminary data.</text>
</comment>
<evidence type="ECO:0000313" key="4">
    <source>
        <dbReference type="EMBL" id="CAF3864455.1"/>
    </source>
</evidence>
<name>A0A816YIY9_9BILA</name>
<dbReference type="Proteomes" id="UP000663887">
    <property type="component" value="Unassembled WGS sequence"/>
</dbReference>
<gene>
    <name evidence="1" type="ORF">KQP761_LOCUS35559</name>
    <name evidence="4" type="ORF">OVN521_LOCUS7568</name>
    <name evidence="5" type="ORF">UXM345_LOCUS13743</name>
    <name evidence="3" type="ORF">WKI299_LOCUS35676</name>
    <name evidence="2" type="ORF">XDN619_LOCUS30330</name>
</gene>
<accession>A0A816YIY9</accession>
<dbReference type="Proteomes" id="UP000663866">
    <property type="component" value="Unassembled WGS sequence"/>
</dbReference>
<evidence type="ECO:0000313" key="2">
    <source>
        <dbReference type="EMBL" id="CAF2160059.1"/>
    </source>
</evidence>
<dbReference type="EMBL" id="CAJNOW010020010">
    <property type="protein sequence ID" value="CAF1676759.1"/>
    <property type="molecule type" value="Genomic_DNA"/>
</dbReference>
<dbReference type="Proteomes" id="UP000663856">
    <property type="component" value="Unassembled WGS sequence"/>
</dbReference>
<proteinExistence type="predicted"/>
<dbReference type="Proteomes" id="UP000663834">
    <property type="component" value="Unassembled WGS sequence"/>
</dbReference>
<sequence>MNRIQSSKLPQTITKDEYEDISDEEDFVNKKEESSVIIQSSYDELIVHVTDELTEFNENESCYYKELQNAEDIESNQEVISSGNEHLIAHGTNSSPVQNDLIALPMKIQPLSEIMKLNFRQESNQSITQAHDQELLTTKTEVHVRNEPEQVSNFNILHSTTQISTPRQIRNRKINRRHRANRYRFEVIRHVYRLFNITKIKQILESMNICYVNINMVRCTLFIGVKNQTIVDEVEKLLHDRIFTEQHYNRLYT</sequence>
<keyword evidence="6" id="KW-1185">Reference proteome</keyword>
<dbReference type="AlphaFoldDB" id="A0A816YIY9"/>
<evidence type="ECO:0000313" key="1">
    <source>
        <dbReference type="EMBL" id="CAF1676759.1"/>
    </source>
</evidence>
<evidence type="ECO:0000313" key="5">
    <source>
        <dbReference type="EMBL" id="CAF3958095.1"/>
    </source>
</evidence>
<reference evidence="2" key="1">
    <citation type="submission" date="2021-02" db="EMBL/GenBank/DDBJ databases">
        <authorList>
            <person name="Nowell W R."/>
        </authorList>
    </citation>
    <scope>NUCLEOTIDE SEQUENCE</scope>
</reference>
<dbReference type="Proteomes" id="UP000663842">
    <property type="component" value="Unassembled WGS sequence"/>
</dbReference>
<dbReference type="OrthoDB" id="10052460at2759"/>
<dbReference type="EMBL" id="CAJNRG010014953">
    <property type="protein sequence ID" value="CAF2160059.1"/>
    <property type="molecule type" value="Genomic_DNA"/>
</dbReference>
<dbReference type="EMBL" id="CAJOBF010001508">
    <property type="protein sequence ID" value="CAF3958095.1"/>
    <property type="molecule type" value="Genomic_DNA"/>
</dbReference>
<evidence type="ECO:0000313" key="7">
    <source>
        <dbReference type="Proteomes" id="UP000663887"/>
    </source>
</evidence>
<organism evidence="2 7">
    <name type="scientific">Rotaria magnacalcarata</name>
    <dbReference type="NCBI Taxonomy" id="392030"/>
    <lineage>
        <taxon>Eukaryota</taxon>
        <taxon>Metazoa</taxon>
        <taxon>Spiralia</taxon>
        <taxon>Gnathifera</taxon>
        <taxon>Rotifera</taxon>
        <taxon>Eurotatoria</taxon>
        <taxon>Bdelloidea</taxon>
        <taxon>Philodinida</taxon>
        <taxon>Philodinidae</taxon>
        <taxon>Rotaria</taxon>
    </lineage>
</organism>
<dbReference type="EMBL" id="CAJNRF010017151">
    <property type="protein sequence ID" value="CAF2224132.1"/>
    <property type="molecule type" value="Genomic_DNA"/>
</dbReference>